<evidence type="ECO:0000256" key="8">
    <source>
        <dbReference type="PROSITE-ProRule" id="PRU00175"/>
    </source>
</evidence>
<dbReference type="Gene3D" id="3.30.40.10">
    <property type="entry name" value="Zinc/RING finger domain, C3HC4 (zinc finger)"/>
    <property type="match status" value="1"/>
</dbReference>
<evidence type="ECO:0000313" key="11">
    <source>
        <dbReference type="EMBL" id="KAK9273373.1"/>
    </source>
</evidence>
<keyword evidence="7" id="KW-0472">Membrane</keyword>
<keyword evidence="5" id="KW-0862">Zinc</keyword>
<organism evidence="11 12">
    <name type="scientific">Liquidambar formosana</name>
    <name type="common">Formosan gum</name>
    <dbReference type="NCBI Taxonomy" id="63359"/>
    <lineage>
        <taxon>Eukaryota</taxon>
        <taxon>Viridiplantae</taxon>
        <taxon>Streptophyta</taxon>
        <taxon>Embryophyta</taxon>
        <taxon>Tracheophyta</taxon>
        <taxon>Spermatophyta</taxon>
        <taxon>Magnoliopsida</taxon>
        <taxon>eudicotyledons</taxon>
        <taxon>Gunneridae</taxon>
        <taxon>Pentapetalae</taxon>
        <taxon>Saxifragales</taxon>
        <taxon>Altingiaceae</taxon>
        <taxon>Liquidambar</taxon>
    </lineage>
</organism>
<evidence type="ECO:0000256" key="7">
    <source>
        <dbReference type="ARBA" id="ARBA00023136"/>
    </source>
</evidence>
<dbReference type="SMART" id="SM00184">
    <property type="entry name" value="RING"/>
    <property type="match status" value="1"/>
</dbReference>
<evidence type="ECO:0000256" key="5">
    <source>
        <dbReference type="ARBA" id="ARBA00022833"/>
    </source>
</evidence>
<dbReference type="FunFam" id="3.30.40.10:FF:000388">
    <property type="entry name" value="Putative RING zinc finger domain superfamily protein"/>
    <property type="match status" value="1"/>
</dbReference>
<feature type="compositionally biased region" description="Low complexity" evidence="9">
    <location>
        <begin position="59"/>
        <end position="75"/>
    </location>
</feature>
<dbReference type="EMBL" id="JBBPBK010000012">
    <property type="protein sequence ID" value="KAK9273373.1"/>
    <property type="molecule type" value="Genomic_DNA"/>
</dbReference>
<dbReference type="InterPro" id="IPR013083">
    <property type="entry name" value="Znf_RING/FYVE/PHD"/>
</dbReference>
<protein>
    <recommendedName>
        <fullName evidence="10">RING-type domain-containing protein</fullName>
    </recommendedName>
</protein>
<accession>A0AAP0R9P7</accession>
<comment type="caution">
    <text evidence="11">The sequence shown here is derived from an EMBL/GenBank/DDBJ whole genome shotgun (WGS) entry which is preliminary data.</text>
</comment>
<feature type="compositionally biased region" description="Polar residues" evidence="9">
    <location>
        <begin position="76"/>
        <end position="96"/>
    </location>
</feature>
<feature type="compositionally biased region" description="Polar residues" evidence="9">
    <location>
        <begin position="145"/>
        <end position="165"/>
    </location>
</feature>
<name>A0AAP0R9P7_LIQFO</name>
<evidence type="ECO:0000256" key="1">
    <source>
        <dbReference type="ARBA" id="ARBA00004167"/>
    </source>
</evidence>
<dbReference type="AlphaFoldDB" id="A0AAP0R9P7"/>
<evidence type="ECO:0000256" key="2">
    <source>
        <dbReference type="ARBA" id="ARBA00022692"/>
    </source>
</evidence>
<sequence length="531" mass="57551">MGSSTSRLGSRLPGSRPNRKKLSLSSFICGGSSSHAPLEMEDHLAKSSMSSLENLAPVSAESQSSKESSSIFGSETGFTGSKTDNGASSESSNDTIQDAFGNYGLRNVERSSRGKCLSESSELDPQRVDANCTGMENCRDRNSDRASTSFKEQPSQESVSANSRGSLDAADKVDDSMDNGLPSICAEDIRSSSVPRGLGNLGSVGESAGMEFHNSDAGSVSDSLVTFQLVGDDSSQESTPPGPGFLVSDTVQDPRGESVLQVDVVSISSNILSSSIAELSNREARRNSRRLFWDAFSRRSLRRHSDSPTIIFATSHADDLGSHDRWLLDFSGDLHYDGVGRGFGYVSTRSHRRNERRWQSRSEISDRLRGGLDEGGRRTASCPSGLHPDGTCSCDSYLMAEEFSTRASISRVVMLAEALFEVLDEIHHHPASLSLSMLSLPAPESVVNSLPLKNYKKSDTTGTEAHDEQQCYICLCEYEEGDKIRILPCRHEYHMSCVDKWLKEIHGVCPLCRGDVCKGVTEGSVPESPSL</sequence>
<keyword evidence="12" id="KW-1185">Reference proteome</keyword>
<gene>
    <name evidence="11" type="ORF">L1049_018183</name>
</gene>
<dbReference type="PANTHER" id="PTHR47168">
    <property type="entry name" value="RING ZINC FINGER DOMAIN SUPERFAMILY PROTEIN-RELATED"/>
    <property type="match status" value="1"/>
</dbReference>
<evidence type="ECO:0000259" key="10">
    <source>
        <dbReference type="PROSITE" id="PS50089"/>
    </source>
</evidence>
<evidence type="ECO:0000256" key="9">
    <source>
        <dbReference type="SAM" id="MobiDB-lite"/>
    </source>
</evidence>
<proteinExistence type="predicted"/>
<dbReference type="GO" id="GO:0008270">
    <property type="term" value="F:zinc ion binding"/>
    <property type="evidence" value="ECO:0007669"/>
    <property type="project" value="UniProtKB-KW"/>
</dbReference>
<dbReference type="PROSITE" id="PS50089">
    <property type="entry name" value="ZF_RING_2"/>
    <property type="match status" value="1"/>
</dbReference>
<dbReference type="Pfam" id="PF13639">
    <property type="entry name" value="zf-RING_2"/>
    <property type="match status" value="1"/>
</dbReference>
<reference evidence="11 12" key="1">
    <citation type="journal article" date="2024" name="Plant J.">
        <title>Genome sequences and population genomics reveal climatic adaptation and genomic divergence between two closely related sweetgum species.</title>
        <authorList>
            <person name="Xu W.Q."/>
            <person name="Ren C.Q."/>
            <person name="Zhang X.Y."/>
            <person name="Comes H.P."/>
            <person name="Liu X.H."/>
            <person name="Li Y.G."/>
            <person name="Kettle C.J."/>
            <person name="Jalonen R."/>
            <person name="Gaisberger H."/>
            <person name="Ma Y.Z."/>
            <person name="Qiu Y.X."/>
        </authorList>
    </citation>
    <scope>NUCLEOTIDE SEQUENCE [LARGE SCALE GENOMIC DNA]</scope>
    <source>
        <strain evidence="11">Hangzhou</strain>
    </source>
</reference>
<dbReference type="PANTHER" id="PTHR47168:SF3">
    <property type="entry name" value="RING-TYPE DOMAIN-CONTAINING PROTEIN"/>
    <property type="match status" value="1"/>
</dbReference>
<evidence type="ECO:0000256" key="3">
    <source>
        <dbReference type="ARBA" id="ARBA00022723"/>
    </source>
</evidence>
<keyword evidence="3" id="KW-0479">Metal-binding</keyword>
<dbReference type="Proteomes" id="UP001415857">
    <property type="component" value="Unassembled WGS sequence"/>
</dbReference>
<dbReference type="SUPFAM" id="SSF57850">
    <property type="entry name" value="RING/U-box"/>
    <property type="match status" value="1"/>
</dbReference>
<dbReference type="InterPro" id="IPR001841">
    <property type="entry name" value="Znf_RING"/>
</dbReference>
<evidence type="ECO:0000256" key="4">
    <source>
        <dbReference type="ARBA" id="ARBA00022771"/>
    </source>
</evidence>
<feature type="region of interest" description="Disordered" evidence="9">
    <location>
        <begin position="1"/>
        <end position="23"/>
    </location>
</feature>
<dbReference type="GO" id="GO:0016020">
    <property type="term" value="C:membrane"/>
    <property type="evidence" value="ECO:0007669"/>
    <property type="project" value="UniProtKB-SubCell"/>
</dbReference>
<keyword evidence="2" id="KW-0812">Transmembrane</keyword>
<evidence type="ECO:0000256" key="6">
    <source>
        <dbReference type="ARBA" id="ARBA00022989"/>
    </source>
</evidence>
<evidence type="ECO:0000313" key="12">
    <source>
        <dbReference type="Proteomes" id="UP001415857"/>
    </source>
</evidence>
<dbReference type="InterPro" id="IPR051653">
    <property type="entry name" value="E3_ligase_sorting_rcpt"/>
</dbReference>
<feature type="domain" description="RING-type" evidence="10">
    <location>
        <begin position="471"/>
        <end position="513"/>
    </location>
</feature>
<keyword evidence="4 8" id="KW-0863">Zinc-finger</keyword>
<keyword evidence="6" id="KW-1133">Transmembrane helix</keyword>
<feature type="region of interest" description="Disordered" evidence="9">
    <location>
        <begin position="55"/>
        <end position="178"/>
    </location>
</feature>
<comment type="subcellular location">
    <subcellularLocation>
        <location evidence="1">Membrane</location>
        <topology evidence="1">Single-pass membrane protein</topology>
    </subcellularLocation>
</comment>